<dbReference type="Proteomes" id="UP001231189">
    <property type="component" value="Unassembled WGS sequence"/>
</dbReference>
<accession>A0AAD8X315</accession>
<reference evidence="1" key="1">
    <citation type="submission" date="2023-07" db="EMBL/GenBank/DDBJ databases">
        <title>A chromosome-level genome assembly of Lolium multiflorum.</title>
        <authorList>
            <person name="Chen Y."/>
            <person name="Copetti D."/>
            <person name="Kolliker R."/>
            <person name="Studer B."/>
        </authorList>
    </citation>
    <scope>NUCLEOTIDE SEQUENCE</scope>
    <source>
        <strain evidence="1">02402/16</strain>
        <tissue evidence="1">Leaf</tissue>
    </source>
</reference>
<evidence type="ECO:0000313" key="2">
    <source>
        <dbReference type="Proteomes" id="UP001231189"/>
    </source>
</evidence>
<sequence length="74" mass="7652">MPMKTAEQVAADVAVLLADVSSSGTGAPPCDGTQRFHLRSSCVQPSGRNGPGPEKLPFRVFLQSLSRGGLKPGS</sequence>
<dbReference type="AlphaFoldDB" id="A0AAD8X315"/>
<dbReference type="EMBL" id="JAUUTY010000001">
    <property type="protein sequence ID" value="KAK1692417.1"/>
    <property type="molecule type" value="Genomic_DNA"/>
</dbReference>
<evidence type="ECO:0000313" key="1">
    <source>
        <dbReference type="EMBL" id="KAK1692417.1"/>
    </source>
</evidence>
<comment type="caution">
    <text evidence="1">The sequence shown here is derived from an EMBL/GenBank/DDBJ whole genome shotgun (WGS) entry which is preliminary data.</text>
</comment>
<gene>
    <name evidence="1" type="ORF">QYE76_009114</name>
</gene>
<organism evidence="1 2">
    <name type="scientific">Lolium multiflorum</name>
    <name type="common">Italian ryegrass</name>
    <name type="synonym">Lolium perenne subsp. multiflorum</name>
    <dbReference type="NCBI Taxonomy" id="4521"/>
    <lineage>
        <taxon>Eukaryota</taxon>
        <taxon>Viridiplantae</taxon>
        <taxon>Streptophyta</taxon>
        <taxon>Embryophyta</taxon>
        <taxon>Tracheophyta</taxon>
        <taxon>Spermatophyta</taxon>
        <taxon>Magnoliopsida</taxon>
        <taxon>Liliopsida</taxon>
        <taxon>Poales</taxon>
        <taxon>Poaceae</taxon>
        <taxon>BOP clade</taxon>
        <taxon>Pooideae</taxon>
        <taxon>Poodae</taxon>
        <taxon>Poeae</taxon>
        <taxon>Poeae Chloroplast Group 2 (Poeae type)</taxon>
        <taxon>Loliodinae</taxon>
        <taxon>Loliinae</taxon>
        <taxon>Lolium</taxon>
    </lineage>
</organism>
<protein>
    <submittedName>
        <fullName evidence="1">Uncharacterized protein</fullName>
    </submittedName>
</protein>
<proteinExistence type="predicted"/>
<name>A0AAD8X315_LOLMU</name>
<keyword evidence="2" id="KW-1185">Reference proteome</keyword>